<keyword evidence="2" id="KW-0285">Flavoprotein</keyword>
<reference evidence="5" key="1">
    <citation type="submission" date="2023-07" db="EMBL/GenBank/DDBJ databases">
        <title>draft genome sequence of fig (Ficus carica).</title>
        <authorList>
            <person name="Takahashi T."/>
            <person name="Nishimura K."/>
        </authorList>
    </citation>
    <scope>NUCLEOTIDE SEQUENCE</scope>
</reference>
<evidence type="ECO:0000259" key="4">
    <source>
        <dbReference type="Pfam" id="PF05199"/>
    </source>
</evidence>
<keyword evidence="6" id="KW-1185">Reference proteome</keyword>
<dbReference type="InterPro" id="IPR051871">
    <property type="entry name" value="GMC_Oxidoreductase-Related"/>
</dbReference>
<dbReference type="InterPro" id="IPR007867">
    <property type="entry name" value="GMC_OxRtase_C"/>
</dbReference>
<dbReference type="Gene3D" id="3.50.50.60">
    <property type="entry name" value="FAD/NAD(P)-binding domain"/>
    <property type="match status" value="1"/>
</dbReference>
<dbReference type="AlphaFoldDB" id="A0AA88E7Z9"/>
<dbReference type="EMBL" id="BTGU01000935">
    <property type="protein sequence ID" value="GMN69782.1"/>
    <property type="molecule type" value="Genomic_DNA"/>
</dbReference>
<protein>
    <recommendedName>
        <fullName evidence="4">Glucose-methanol-choline oxidoreductase C-terminal domain-containing protein</fullName>
    </recommendedName>
</protein>
<proteinExistence type="predicted"/>
<keyword evidence="3" id="KW-0274">FAD</keyword>
<name>A0AA88E7Z9_FICCA</name>
<evidence type="ECO:0000256" key="1">
    <source>
        <dbReference type="ARBA" id="ARBA00001974"/>
    </source>
</evidence>
<organism evidence="5 6">
    <name type="scientific">Ficus carica</name>
    <name type="common">Common fig</name>
    <dbReference type="NCBI Taxonomy" id="3494"/>
    <lineage>
        <taxon>Eukaryota</taxon>
        <taxon>Viridiplantae</taxon>
        <taxon>Streptophyta</taxon>
        <taxon>Embryophyta</taxon>
        <taxon>Tracheophyta</taxon>
        <taxon>Spermatophyta</taxon>
        <taxon>Magnoliopsida</taxon>
        <taxon>eudicotyledons</taxon>
        <taxon>Gunneridae</taxon>
        <taxon>Pentapetalae</taxon>
        <taxon>rosids</taxon>
        <taxon>fabids</taxon>
        <taxon>Rosales</taxon>
        <taxon>Moraceae</taxon>
        <taxon>Ficeae</taxon>
        <taxon>Ficus</taxon>
    </lineage>
</organism>
<evidence type="ECO:0000313" key="6">
    <source>
        <dbReference type="Proteomes" id="UP001187192"/>
    </source>
</evidence>
<dbReference type="Proteomes" id="UP001187192">
    <property type="component" value="Unassembled WGS sequence"/>
</dbReference>
<feature type="domain" description="Glucose-methanol-choline oxidoreductase C-terminal" evidence="4">
    <location>
        <begin position="7"/>
        <end position="148"/>
    </location>
</feature>
<dbReference type="InterPro" id="IPR036188">
    <property type="entry name" value="FAD/NAD-bd_sf"/>
</dbReference>
<evidence type="ECO:0000313" key="5">
    <source>
        <dbReference type="EMBL" id="GMN69782.1"/>
    </source>
</evidence>
<comment type="cofactor">
    <cofactor evidence="1">
        <name>FAD</name>
        <dbReference type="ChEBI" id="CHEBI:57692"/>
    </cofactor>
</comment>
<comment type="caution">
    <text evidence="5">The sequence shown here is derived from an EMBL/GenBank/DDBJ whole genome shotgun (WGS) entry which is preliminary data.</text>
</comment>
<gene>
    <name evidence="5" type="ORF">TIFTF001_038829</name>
</gene>
<dbReference type="PANTHER" id="PTHR45968:SF23">
    <property type="entry name" value="GLUCOSE-METHANOL-CHOLINE OXIDOREDUCTASE N-TERMINAL DOMAIN-CONTAINING PROTEIN"/>
    <property type="match status" value="1"/>
</dbReference>
<evidence type="ECO:0000256" key="2">
    <source>
        <dbReference type="ARBA" id="ARBA00022630"/>
    </source>
</evidence>
<sequence>MEKLATPLSRGLLWLAPSAGVKANPRVRFNYFADPLDLSHCVSAMRKIGEMLQTNSMDPFKYKVSEGSRDFFFYGPSLPTNRSDNSSMEEFCRNTVSTMWHYHGGSLVGKVVDADFRVFGVNSLRVVDGSTFTVSPGTNPQATLMMLGRYLGLKMLREKTEAQDGISEYCSVARAITCDI</sequence>
<dbReference type="Pfam" id="PF05199">
    <property type="entry name" value="GMC_oxred_C"/>
    <property type="match status" value="1"/>
</dbReference>
<dbReference type="PANTHER" id="PTHR45968">
    <property type="entry name" value="OSJNBA0019K04.7 PROTEIN"/>
    <property type="match status" value="1"/>
</dbReference>
<dbReference type="GO" id="GO:0016614">
    <property type="term" value="F:oxidoreductase activity, acting on CH-OH group of donors"/>
    <property type="evidence" value="ECO:0007669"/>
    <property type="project" value="InterPro"/>
</dbReference>
<dbReference type="Gene3D" id="3.30.410.40">
    <property type="match status" value="1"/>
</dbReference>
<accession>A0AA88E7Z9</accession>
<evidence type="ECO:0000256" key="3">
    <source>
        <dbReference type="ARBA" id="ARBA00022827"/>
    </source>
</evidence>
<dbReference type="SUPFAM" id="SSF54373">
    <property type="entry name" value="FAD-linked reductases, C-terminal domain"/>
    <property type="match status" value="1"/>
</dbReference>
<dbReference type="SUPFAM" id="SSF51905">
    <property type="entry name" value="FAD/NAD(P)-binding domain"/>
    <property type="match status" value="1"/>
</dbReference>